<dbReference type="RefSeq" id="WP_113657518.1">
    <property type="nucleotide sequence ID" value="NZ_KZ845663.1"/>
</dbReference>
<dbReference type="InterPro" id="IPR023214">
    <property type="entry name" value="HAD_sf"/>
</dbReference>
<keyword evidence="3" id="KW-1185">Reference proteome</keyword>
<reference evidence="2 3" key="2">
    <citation type="submission" date="2018-06" db="EMBL/GenBank/DDBJ databases">
        <authorList>
            <person name="Zhirakovskaya E."/>
        </authorList>
    </citation>
    <scope>NUCLEOTIDE SEQUENCE [LARGE SCALE GENOMIC DNA]</scope>
    <source>
        <strain evidence="2 3">FBKL4.011</strain>
    </source>
</reference>
<evidence type="ECO:0000313" key="3">
    <source>
        <dbReference type="Proteomes" id="UP000251213"/>
    </source>
</evidence>
<sequence>MIKAVLFDLDGTLLPMDTHQFIEAYMKSLAPHMVNIIAPKKFIAVMMKSTLAMIQNKEQEKSNQQVFEETFTKETGIQWEEIVEEVDRFYHEEFPKLKKFTNFNPLASKVVQAAVDQGYKIVIATNPVFPQVAVLERLRWSGVHEFPFDWITAYEESHFCKPNIEYYQEIVERLQLKPNECVMVGNDMQEDMVASELGMKTFYLKDHPIDRGNPVYSIDQSGYMDELLEAIRNQSGVFRSV</sequence>
<protein>
    <submittedName>
        <fullName evidence="2">HAD family hydrolase</fullName>
    </submittedName>
</protein>
<dbReference type="Gene3D" id="1.10.150.520">
    <property type="match status" value="1"/>
</dbReference>
<dbReference type="PANTHER" id="PTHR43316">
    <property type="entry name" value="HYDROLASE, HALOACID DELAHOGENASE-RELATED"/>
    <property type="match status" value="1"/>
</dbReference>
<dbReference type="OrthoDB" id="9809962at2"/>
<gene>
    <name evidence="2" type="ORF">DL897_02375</name>
</gene>
<dbReference type="InterPro" id="IPR036412">
    <property type="entry name" value="HAD-like_sf"/>
</dbReference>
<dbReference type="InterPro" id="IPR006439">
    <property type="entry name" value="HAD-SF_hydro_IA"/>
</dbReference>
<organism evidence="2 3">
    <name type="scientific">Thermoflavimicrobium daqui</name>
    <dbReference type="NCBI Taxonomy" id="2137476"/>
    <lineage>
        <taxon>Bacteria</taxon>
        <taxon>Bacillati</taxon>
        <taxon>Bacillota</taxon>
        <taxon>Bacilli</taxon>
        <taxon>Bacillales</taxon>
        <taxon>Thermoactinomycetaceae</taxon>
        <taxon>Thermoflavimicrobium</taxon>
    </lineage>
</organism>
<proteinExistence type="predicted"/>
<dbReference type="SFLD" id="SFLDG01129">
    <property type="entry name" value="C1.5:_HAD__Beta-PGM__Phosphata"/>
    <property type="match status" value="1"/>
</dbReference>
<dbReference type="GO" id="GO:0016787">
    <property type="term" value="F:hydrolase activity"/>
    <property type="evidence" value="ECO:0007669"/>
    <property type="project" value="UniProtKB-KW"/>
</dbReference>
<dbReference type="Proteomes" id="UP000251213">
    <property type="component" value="Unassembled WGS sequence"/>
</dbReference>
<name>A0A364K9E8_9BACL</name>
<keyword evidence="1 2" id="KW-0378">Hydrolase</keyword>
<dbReference type="SUPFAM" id="SSF56784">
    <property type="entry name" value="HAD-like"/>
    <property type="match status" value="1"/>
</dbReference>
<dbReference type="InterPro" id="IPR051540">
    <property type="entry name" value="S-2-haloacid_dehalogenase"/>
</dbReference>
<dbReference type="PANTHER" id="PTHR43316:SF3">
    <property type="entry name" value="HALOACID DEHALOGENASE, TYPE II (AFU_ORTHOLOGUE AFUA_2G07750)-RELATED"/>
    <property type="match status" value="1"/>
</dbReference>
<evidence type="ECO:0000256" key="1">
    <source>
        <dbReference type="ARBA" id="ARBA00022801"/>
    </source>
</evidence>
<accession>A0A364K9E8</accession>
<dbReference type="NCBIfam" id="TIGR01549">
    <property type="entry name" value="HAD-SF-IA-v1"/>
    <property type="match status" value="1"/>
</dbReference>
<dbReference type="EMBL" id="QJKK01000001">
    <property type="protein sequence ID" value="RAL26914.1"/>
    <property type="molecule type" value="Genomic_DNA"/>
</dbReference>
<dbReference type="Gene3D" id="3.40.50.1000">
    <property type="entry name" value="HAD superfamily/HAD-like"/>
    <property type="match status" value="1"/>
</dbReference>
<dbReference type="AlphaFoldDB" id="A0A364K9E8"/>
<evidence type="ECO:0000313" key="2">
    <source>
        <dbReference type="EMBL" id="RAL26914.1"/>
    </source>
</evidence>
<comment type="caution">
    <text evidence="2">The sequence shown here is derived from an EMBL/GenBank/DDBJ whole genome shotgun (WGS) entry which is preliminary data.</text>
</comment>
<reference evidence="2 3" key="1">
    <citation type="submission" date="2018-06" db="EMBL/GenBank/DDBJ databases">
        <title>Thermoflavimicrobium daqus sp. nov., a thermophilic microbe isolated from Moutai-flavour Daqu.</title>
        <authorList>
            <person name="Wang X."/>
            <person name="Zhou H."/>
        </authorList>
    </citation>
    <scope>NUCLEOTIDE SEQUENCE [LARGE SCALE GENOMIC DNA]</scope>
    <source>
        <strain evidence="2 3">FBKL4.011</strain>
    </source>
</reference>
<dbReference type="SFLD" id="SFLDS00003">
    <property type="entry name" value="Haloacid_Dehalogenase"/>
    <property type="match status" value="1"/>
</dbReference>
<dbReference type="Pfam" id="PF00702">
    <property type="entry name" value="Hydrolase"/>
    <property type="match status" value="1"/>
</dbReference>